<proteinExistence type="predicted"/>
<protein>
    <submittedName>
        <fullName evidence="1">Uncharacterized protein</fullName>
    </submittedName>
</protein>
<dbReference type="InterPro" id="IPR011047">
    <property type="entry name" value="Quinoprotein_ADH-like_sf"/>
</dbReference>
<sequence>MLKIKSFKIGRVMLMMVALSSWGPKSIAQFKNHGPQVFAAAIQGSHFLSDSKGKEYVFTVVRGVPARLIGYELDSNKMIVNSLLPGTDGAWDMEVSSDNRVYISGNGKMYSYTLGDVEAKDLGLALPNQKVIWDLVAGRDGRIYGGTYPGAQVFEYDPNAGFKDVGNGALKTNEEYVRSIAYDEKNNTIYAGLGSHAAFVALDVASKQKRDLLAEEDRDHEFVYDMELIPGLKGGDRIFAWLNSAKGLETFVYNLNSGKYEQRLPSIEIKSMVRDDKTQNVYYAAGGKLYVMDFAHAKPIAKEIAKIEGRGRAGFLDKQGHYKVLTSTHKVLTINVKTGQIVREVLLDVPKAPISIQSIFWGPDGKIWSAGYLAGNHGTFDPNTEEHADYPGLHQTEGMNSMGNTIYFGNYTKAEVFAYDVTKPWSTSQGNPKFLGAIRNQDRPFAVLPVKSRNEVLFGTITGYGQLGGAIAHLNVGTEKLESFVNVIPNQAITSLIEFDGHIIGGSTIFGGLGSVPVENKGRIFEWDPENKKVLWTDSIADYWSVSGLFIGPDKGLWGFADGALIKYDPKSKKTLFKREIYSYKDKPSHIWRNGLAVSHPNGLIYFTLTDRLYSYDPIKDELKELRENASLMVLGTNDKIYFREGTDLWSYTPSN</sequence>
<dbReference type="SUPFAM" id="SSF69322">
    <property type="entry name" value="Tricorn protease domain 2"/>
    <property type="match status" value="1"/>
</dbReference>
<gene>
    <name evidence="1" type="ORF">CLV99_1567</name>
</gene>
<dbReference type="InterPro" id="IPR015943">
    <property type="entry name" value="WD40/YVTN_repeat-like_dom_sf"/>
</dbReference>
<dbReference type="SUPFAM" id="SSF50998">
    <property type="entry name" value="Quinoprotein alcohol dehydrogenase-like"/>
    <property type="match status" value="1"/>
</dbReference>
<accession>A0A4R6WIP9</accession>
<dbReference type="AlphaFoldDB" id="A0A4R6WIP9"/>
<dbReference type="EMBL" id="SNYV01000011">
    <property type="protein sequence ID" value="TDQ80113.1"/>
    <property type="molecule type" value="Genomic_DNA"/>
</dbReference>
<organism evidence="1 2">
    <name type="scientific">Sphingobacterium yanglingense</name>
    <dbReference type="NCBI Taxonomy" id="1437280"/>
    <lineage>
        <taxon>Bacteria</taxon>
        <taxon>Pseudomonadati</taxon>
        <taxon>Bacteroidota</taxon>
        <taxon>Sphingobacteriia</taxon>
        <taxon>Sphingobacteriales</taxon>
        <taxon>Sphingobacteriaceae</taxon>
        <taxon>Sphingobacterium</taxon>
    </lineage>
</organism>
<evidence type="ECO:0000313" key="2">
    <source>
        <dbReference type="Proteomes" id="UP000295292"/>
    </source>
</evidence>
<evidence type="ECO:0000313" key="1">
    <source>
        <dbReference type="EMBL" id="TDQ80113.1"/>
    </source>
</evidence>
<name>A0A4R6WIP9_9SPHI</name>
<dbReference type="Gene3D" id="2.130.10.10">
    <property type="entry name" value="YVTN repeat-like/Quinoprotein amine dehydrogenase"/>
    <property type="match status" value="1"/>
</dbReference>
<dbReference type="Proteomes" id="UP000295292">
    <property type="component" value="Unassembled WGS sequence"/>
</dbReference>
<comment type="caution">
    <text evidence="1">The sequence shown here is derived from an EMBL/GenBank/DDBJ whole genome shotgun (WGS) entry which is preliminary data.</text>
</comment>
<keyword evidence="2" id="KW-1185">Reference proteome</keyword>
<reference evidence="1 2" key="1">
    <citation type="submission" date="2019-03" db="EMBL/GenBank/DDBJ databases">
        <title>Genomic Encyclopedia of Archaeal and Bacterial Type Strains, Phase II (KMG-II): from individual species to whole genera.</title>
        <authorList>
            <person name="Goeker M."/>
        </authorList>
    </citation>
    <scope>NUCLEOTIDE SEQUENCE [LARGE SCALE GENOMIC DNA]</scope>
    <source>
        <strain evidence="1 2">DSM 28353</strain>
    </source>
</reference>
<dbReference type="OrthoDB" id="843723at2"/>
<dbReference type="RefSeq" id="WP_133583859.1">
    <property type="nucleotide sequence ID" value="NZ_SNYV01000011.1"/>
</dbReference>